<feature type="transmembrane region" description="Helical" evidence="6">
    <location>
        <begin position="448"/>
        <end position="468"/>
    </location>
</feature>
<protein>
    <submittedName>
        <fullName evidence="8">Membrane transporter</fullName>
    </submittedName>
</protein>
<feature type="transmembrane region" description="Helical" evidence="6">
    <location>
        <begin position="134"/>
        <end position="159"/>
    </location>
</feature>
<dbReference type="STRING" id="91626.A0A0C9MKG4"/>
<dbReference type="PANTHER" id="PTHR23501">
    <property type="entry name" value="MAJOR FACILITATOR SUPERFAMILY"/>
    <property type="match status" value="1"/>
</dbReference>
<evidence type="ECO:0000259" key="7">
    <source>
        <dbReference type="PROSITE" id="PS50850"/>
    </source>
</evidence>
<dbReference type="OrthoDB" id="2278357at2759"/>
<dbReference type="EMBL" id="DF836309">
    <property type="protein sequence ID" value="GAN02313.1"/>
    <property type="molecule type" value="Genomic_DNA"/>
</dbReference>
<dbReference type="Gene3D" id="1.20.1250.20">
    <property type="entry name" value="MFS general substrate transporter like domains"/>
    <property type="match status" value="1"/>
</dbReference>
<dbReference type="PROSITE" id="PS50850">
    <property type="entry name" value="MFS"/>
    <property type="match status" value="1"/>
</dbReference>
<feature type="transmembrane region" description="Helical" evidence="6">
    <location>
        <begin position="514"/>
        <end position="532"/>
    </location>
</feature>
<evidence type="ECO:0000256" key="2">
    <source>
        <dbReference type="ARBA" id="ARBA00022448"/>
    </source>
</evidence>
<dbReference type="Proteomes" id="UP000053815">
    <property type="component" value="Unassembled WGS sequence"/>
</dbReference>
<keyword evidence="3 6" id="KW-0812">Transmembrane</keyword>
<evidence type="ECO:0000256" key="6">
    <source>
        <dbReference type="SAM" id="Phobius"/>
    </source>
</evidence>
<gene>
    <name evidence="8" type="ORF">MAM1_0020c01756</name>
</gene>
<feature type="domain" description="Major facilitator superfamily (MFS) profile" evidence="7">
    <location>
        <begin position="69"/>
        <end position="537"/>
    </location>
</feature>
<keyword evidence="9" id="KW-1185">Reference proteome</keyword>
<keyword evidence="2" id="KW-0813">Transport</keyword>
<reference evidence="8" key="1">
    <citation type="submission" date="2014-09" db="EMBL/GenBank/DDBJ databases">
        <title>Draft genome sequence of an oleaginous Mucoromycotina fungus Mucor ambiguus NBRC6742.</title>
        <authorList>
            <person name="Takeda I."/>
            <person name="Yamane N."/>
            <person name="Morita T."/>
            <person name="Tamano K."/>
            <person name="Machida M."/>
            <person name="Baker S."/>
            <person name="Koike H."/>
        </authorList>
    </citation>
    <scope>NUCLEOTIDE SEQUENCE</scope>
    <source>
        <strain evidence="8">NBRC 6742</strain>
    </source>
</reference>
<name>A0A0C9MKG4_9FUNG</name>
<keyword evidence="4 6" id="KW-1133">Transmembrane helix</keyword>
<evidence type="ECO:0000313" key="8">
    <source>
        <dbReference type="EMBL" id="GAN02313.1"/>
    </source>
</evidence>
<dbReference type="InterPro" id="IPR011701">
    <property type="entry name" value="MFS"/>
</dbReference>
<feature type="transmembrane region" description="Helical" evidence="6">
    <location>
        <begin position="409"/>
        <end position="436"/>
    </location>
</feature>
<evidence type="ECO:0000256" key="4">
    <source>
        <dbReference type="ARBA" id="ARBA00022989"/>
    </source>
</evidence>
<feature type="transmembrane region" description="Helical" evidence="6">
    <location>
        <begin position="351"/>
        <end position="373"/>
    </location>
</feature>
<feature type="transmembrane region" description="Helical" evidence="6">
    <location>
        <begin position="318"/>
        <end position="339"/>
    </location>
</feature>
<dbReference type="SUPFAM" id="SSF103473">
    <property type="entry name" value="MFS general substrate transporter"/>
    <property type="match status" value="1"/>
</dbReference>
<feature type="transmembrane region" description="Helical" evidence="6">
    <location>
        <begin position="276"/>
        <end position="297"/>
    </location>
</feature>
<feature type="transmembrane region" description="Helical" evidence="6">
    <location>
        <begin position="180"/>
        <end position="199"/>
    </location>
</feature>
<dbReference type="GO" id="GO:0012505">
    <property type="term" value="C:endomembrane system"/>
    <property type="evidence" value="ECO:0007669"/>
    <property type="project" value="UniProtKB-SubCell"/>
</dbReference>
<sequence>MSLTIDHALFASALQISLDPSSSVPAQSKPADQKPAYPSSQIIDNEKSVFPDSHQTSELRVKGVRFIVLFSGMLMGFFMAALDTTITITALGAIASEFNAADQIGWIGSAYLLTLSGFQPIYCSTADIIGQKYSYLVSITLFILGSVLCGSSSTMNMLIISRVIICDLMDSRTRAVYQGILGAALGLATIVGPLLGGFLADQHQWRYTIFFAIILLLCDLPLTRKQTERQRNEKTLWRQFRQVDYASFFLLTPGAVCLLIGLQIGGDQLRFDTPLIIALLILGPALMSLFVVSEIWIIKHNPIFPRHFVMSINNMAVLIGQFAGGAVNNAIIYFIPLHFQIVKGDTAVESALQLLSFFITAVMGGLLSGIVIHKTGRYRFMLWSSTALSTVGAALLQSCTIDTPDAVQYAYLAILGFGIGIFKNVFVVVGQAAVPVEDLTIATAHGQFARLLGGAFGVNLAAVIFKFYSNSSLADAAKEWHYQVSLKNLDLLKTMPDTIRRNVRIVCLDALNKIYLMVAVAAGITFLSTLFVKKYNVSNKLNNVESQKANQPPPLQ</sequence>
<evidence type="ECO:0000256" key="5">
    <source>
        <dbReference type="ARBA" id="ARBA00023136"/>
    </source>
</evidence>
<proteinExistence type="predicted"/>
<comment type="subcellular location">
    <subcellularLocation>
        <location evidence="1">Endomembrane system</location>
        <topology evidence="1">Multi-pass membrane protein</topology>
    </subcellularLocation>
</comment>
<feature type="transmembrane region" description="Helical" evidence="6">
    <location>
        <begin position="205"/>
        <end position="222"/>
    </location>
</feature>
<dbReference type="Pfam" id="PF07690">
    <property type="entry name" value="MFS_1"/>
    <property type="match status" value="1"/>
</dbReference>
<feature type="transmembrane region" description="Helical" evidence="6">
    <location>
        <begin position="243"/>
        <end position="264"/>
    </location>
</feature>
<organism evidence="8">
    <name type="scientific">Mucor ambiguus</name>
    <dbReference type="NCBI Taxonomy" id="91626"/>
    <lineage>
        <taxon>Eukaryota</taxon>
        <taxon>Fungi</taxon>
        <taxon>Fungi incertae sedis</taxon>
        <taxon>Mucoromycota</taxon>
        <taxon>Mucoromycotina</taxon>
        <taxon>Mucoromycetes</taxon>
        <taxon>Mucorales</taxon>
        <taxon>Mucorineae</taxon>
        <taxon>Mucoraceae</taxon>
        <taxon>Mucor</taxon>
    </lineage>
</organism>
<dbReference type="InterPro" id="IPR036259">
    <property type="entry name" value="MFS_trans_sf"/>
</dbReference>
<evidence type="ECO:0000256" key="1">
    <source>
        <dbReference type="ARBA" id="ARBA00004127"/>
    </source>
</evidence>
<dbReference type="GO" id="GO:0005886">
    <property type="term" value="C:plasma membrane"/>
    <property type="evidence" value="ECO:0007669"/>
    <property type="project" value="TreeGrafter"/>
</dbReference>
<evidence type="ECO:0000313" key="9">
    <source>
        <dbReference type="Proteomes" id="UP000053815"/>
    </source>
</evidence>
<dbReference type="InterPro" id="IPR020846">
    <property type="entry name" value="MFS_dom"/>
</dbReference>
<evidence type="ECO:0000256" key="3">
    <source>
        <dbReference type="ARBA" id="ARBA00022692"/>
    </source>
</evidence>
<accession>A0A0C9MKG4</accession>
<feature type="transmembrane region" description="Helical" evidence="6">
    <location>
        <begin position="66"/>
        <end position="92"/>
    </location>
</feature>
<dbReference type="GO" id="GO:0022857">
    <property type="term" value="F:transmembrane transporter activity"/>
    <property type="evidence" value="ECO:0007669"/>
    <property type="project" value="InterPro"/>
</dbReference>
<dbReference type="PANTHER" id="PTHR23501:SF191">
    <property type="entry name" value="VACUOLAR BASIC AMINO ACID TRANSPORTER 4"/>
    <property type="match status" value="1"/>
</dbReference>
<dbReference type="AlphaFoldDB" id="A0A0C9MKG4"/>
<keyword evidence="5 6" id="KW-0472">Membrane</keyword>